<dbReference type="GeneID" id="40475247"/>
<dbReference type="InterPro" id="IPR000160">
    <property type="entry name" value="GGDEF_dom"/>
</dbReference>
<dbReference type="Gene3D" id="3.30.70.2220">
    <property type="entry name" value="CRISPR-Cas system, Cmr2 subunit, D1 domain, cysteine cluster"/>
    <property type="match status" value="1"/>
</dbReference>
<protein>
    <submittedName>
        <fullName evidence="4">Type III-B CRISPR-associated protein Cas10/Cmr2</fullName>
    </submittedName>
</protein>
<keyword evidence="1" id="KW-0547">Nucleotide-binding</keyword>
<dbReference type="Gene3D" id="3.30.70.270">
    <property type="match status" value="1"/>
</dbReference>
<dbReference type="Pfam" id="PF22335">
    <property type="entry name" value="Cas10-Cmr2_palm2"/>
    <property type="match status" value="1"/>
</dbReference>
<dbReference type="InterPro" id="IPR024615">
    <property type="entry name" value="CRISPR-assoc_Cmr2_N"/>
</dbReference>
<dbReference type="KEGG" id="tic:FH039_08645"/>
<dbReference type="NCBIfam" id="TIGR02577">
    <property type="entry name" value="cas_TM1794_Cmr2"/>
    <property type="match status" value="2"/>
</dbReference>
<dbReference type="InterPro" id="IPR013407">
    <property type="entry name" value="CRISPR-assoc_prot_Cmr2"/>
</dbReference>
<keyword evidence="5" id="KW-1185">Reference proteome</keyword>
<sequence>MNPWNSYARALREVAPSKLLGSLIGRNDLPEEWRHLSSYPALENPELDKFVLKHPISADGKPLENLSVFWFNASDEQRGRFLEAISRAEERIATEIENSSSVEKFAKLWNGLPAKLKEEYRKVLEEGRFKNADAIAEELVHFPAEPALPDHDWLSRLDVYALVRTGKVKLLRFKLSPVQGFIANARTERDLWAGSHMLSLLTYLAISEIWRSFGPNALVIPHLRGQPFFEHELDLKSLEEELHVANMPNKILAMVPESANIEALRHRIESRLRDFMETIFRSAWEFYDMDLEFKMESVYLDTIRGHFSVTVETVPLVKLNEVIEEPLRAYLEKLPDEFEGDVHHYPELFAVLDQKTDFSSLNHEKPEQPMGFRCTLCGEHLAIGGRANYKAVSKAWEELRKRLTIRKVYDIKDKERLCPVCLAKRFYPRFYSLWVDDFSWVSRDFGAIAKKTKQSGNLRLKRFRSVSEVAMRRPTEKAWRLFERGELEVNGRPVTWYDVFLYIALDFVQEWRGTFSKPTFSGTIAGEFESTLKNLEKEFEPLFRNLSPNSEALYVENIRDTEALAKVYGVGIQELPENVSLDSIAAIISRISELIGEPPKYYAVLKMDGDNMGKVLSGSKAVKDVGEYFVSESKVGALRPVTPVIHTAITRSLSRFAVGLVPNVAETHDAELLYAGGDDVLALVPIDRAFSLSYDVRGEFSENWIGHEPLQGDTRSMSGGLLISYYKEPLYAIIPDVNKLEHLAKESGRNALAIGYRKHSGAFYKVVVNWETFENARYVYLLDALRNGKLSRKLAYELNTETWPNEPWAVLNLLKYEFSRHSNYGRDEREEFTKILASFLWLVKNVRVVLTREELGATTEKSPEEVNKEIAKVVASDPEREFISPFNSVVSVARALVENRMPEAIAEKQWFDVLSEKVGSRVAGMVVKKQVAGAAVLLKVLLETGVRK</sequence>
<dbReference type="EMBL" id="CP040846">
    <property type="protein sequence ID" value="QDA31651.1"/>
    <property type="molecule type" value="Genomic_DNA"/>
</dbReference>
<reference evidence="4 5" key="1">
    <citation type="submission" date="2019-06" db="EMBL/GenBank/DDBJ databases">
        <title>Thermococcus indicus sp. nov., a Fe(III)-reducing hyperthermophilic archaeon isolated from the Onnuri vent field of the Central Indian Ocean ridge.</title>
        <authorList>
            <person name="Lim J.K."/>
            <person name="Kim Y.J."/>
            <person name="Kwon K.K."/>
        </authorList>
    </citation>
    <scope>NUCLEOTIDE SEQUENCE [LARGE SCALE GENOMIC DNA]</scope>
    <source>
        <strain evidence="4 5">IOH1</strain>
    </source>
</reference>
<evidence type="ECO:0000256" key="2">
    <source>
        <dbReference type="ARBA" id="ARBA00023118"/>
    </source>
</evidence>
<evidence type="ECO:0000313" key="4">
    <source>
        <dbReference type="EMBL" id="QDA31651.1"/>
    </source>
</evidence>
<dbReference type="OrthoDB" id="148218at2157"/>
<keyword evidence="2" id="KW-0051">Antiviral defense</keyword>
<accession>A0A4Y5SNL5</accession>
<dbReference type="Proteomes" id="UP000306007">
    <property type="component" value="Chromosome"/>
</dbReference>
<name>A0A4Y5SNL5_9EURY</name>
<dbReference type="Gene3D" id="1.20.120.1260">
    <property type="entry name" value="CRISPR-Cas system, Cmr2 subunit, D4 domain, six-helix bundle"/>
    <property type="match status" value="1"/>
</dbReference>
<dbReference type="PANTHER" id="PTHR36528">
    <property type="entry name" value="CRISPR SYSTEM SINGLE-STRAND-SPECIFIC DEOXYRIBONUCLEASE CAS10/CSM1 (SUBTYPE III-A)"/>
    <property type="match status" value="1"/>
</dbReference>
<evidence type="ECO:0000313" key="5">
    <source>
        <dbReference type="Proteomes" id="UP000306007"/>
    </source>
</evidence>
<evidence type="ECO:0000259" key="3">
    <source>
        <dbReference type="PROSITE" id="PS50887"/>
    </source>
</evidence>
<feature type="domain" description="GGDEF" evidence="3">
    <location>
        <begin position="600"/>
        <end position="757"/>
    </location>
</feature>
<dbReference type="Pfam" id="PF12469">
    <property type="entry name" value="Cmr2_N"/>
    <property type="match status" value="1"/>
</dbReference>
<dbReference type="AlphaFoldDB" id="A0A4Y5SNL5"/>
<dbReference type="InterPro" id="IPR038242">
    <property type="entry name" value="Cmr2_N"/>
</dbReference>
<dbReference type="RefSeq" id="WP_139680988.1">
    <property type="nucleotide sequence ID" value="NZ_CP040846.1"/>
</dbReference>
<dbReference type="InterPro" id="IPR054767">
    <property type="entry name" value="Cas10-Cmr2_palm2"/>
</dbReference>
<dbReference type="InterPro" id="IPR052117">
    <property type="entry name" value="Cas10/Csm1_subtype-III-A"/>
</dbReference>
<dbReference type="PROSITE" id="PS50887">
    <property type="entry name" value="GGDEF"/>
    <property type="match status" value="1"/>
</dbReference>
<organism evidence="4 5">
    <name type="scientific">Thermococcus indicus</name>
    <dbReference type="NCBI Taxonomy" id="2586643"/>
    <lineage>
        <taxon>Archaea</taxon>
        <taxon>Methanobacteriati</taxon>
        <taxon>Methanobacteriota</taxon>
        <taxon>Thermococci</taxon>
        <taxon>Thermococcales</taxon>
        <taxon>Thermococcaceae</taxon>
        <taxon>Thermococcus</taxon>
    </lineage>
</organism>
<dbReference type="PANTHER" id="PTHR36528:SF1">
    <property type="entry name" value="CRISPR SYSTEM SINGLE-STRAND-SPECIFIC DEOXYRIBONUCLEASE CAS10_CSM1 (SUBTYPE III-A)"/>
    <property type="match status" value="1"/>
</dbReference>
<dbReference type="InterPro" id="IPR043128">
    <property type="entry name" value="Rev_trsase/Diguanyl_cyclase"/>
</dbReference>
<gene>
    <name evidence="4" type="primary">cas10</name>
    <name evidence="4" type="ORF">FH039_08645</name>
</gene>
<dbReference type="GO" id="GO:0051607">
    <property type="term" value="P:defense response to virus"/>
    <property type="evidence" value="ECO:0007669"/>
    <property type="project" value="UniProtKB-KW"/>
</dbReference>
<evidence type="ECO:0000256" key="1">
    <source>
        <dbReference type="ARBA" id="ARBA00022741"/>
    </source>
</evidence>
<proteinExistence type="predicted"/>
<dbReference type="GO" id="GO:0000166">
    <property type="term" value="F:nucleotide binding"/>
    <property type="evidence" value="ECO:0007669"/>
    <property type="project" value="UniProtKB-KW"/>
</dbReference>